<keyword evidence="1" id="KW-1015">Disulfide bond</keyword>
<dbReference type="CDD" id="cd02966">
    <property type="entry name" value="TlpA_like_family"/>
    <property type="match status" value="1"/>
</dbReference>
<dbReference type="InterPro" id="IPR017937">
    <property type="entry name" value="Thioredoxin_CS"/>
</dbReference>
<comment type="caution">
    <text evidence="3">The sequence shown here is derived from an EMBL/GenBank/DDBJ whole genome shotgun (WGS) entry which is preliminary data.</text>
</comment>
<organism evidence="3 4">
    <name type="scientific">Candidatus Carbonibacillus altaicus</name>
    <dbReference type="NCBI Taxonomy" id="2163959"/>
    <lineage>
        <taxon>Bacteria</taxon>
        <taxon>Bacillati</taxon>
        <taxon>Bacillota</taxon>
        <taxon>Bacilli</taxon>
        <taxon>Bacillales</taxon>
        <taxon>Candidatus Carbonibacillus</taxon>
    </lineage>
</organism>
<dbReference type="GO" id="GO:0016209">
    <property type="term" value="F:antioxidant activity"/>
    <property type="evidence" value="ECO:0007669"/>
    <property type="project" value="InterPro"/>
</dbReference>
<name>A0A2R6Y302_9BACL</name>
<evidence type="ECO:0000313" key="4">
    <source>
        <dbReference type="Proteomes" id="UP000244338"/>
    </source>
</evidence>
<gene>
    <name evidence="3" type="ORF">BSOLF_2292</name>
</gene>
<dbReference type="InterPro" id="IPR000866">
    <property type="entry name" value="AhpC/TSA"/>
</dbReference>
<dbReference type="EMBL" id="PEBX01000014">
    <property type="protein sequence ID" value="PTQ57022.1"/>
    <property type="molecule type" value="Genomic_DNA"/>
</dbReference>
<protein>
    <submittedName>
        <fullName evidence="3">Thioredoxin</fullName>
    </submittedName>
</protein>
<dbReference type="GO" id="GO:0016491">
    <property type="term" value="F:oxidoreductase activity"/>
    <property type="evidence" value="ECO:0007669"/>
    <property type="project" value="InterPro"/>
</dbReference>
<accession>A0A2R6Y302</accession>
<feature type="domain" description="Thioredoxin" evidence="2">
    <location>
        <begin position="33"/>
        <end position="174"/>
    </location>
</feature>
<evidence type="ECO:0000259" key="2">
    <source>
        <dbReference type="PROSITE" id="PS51352"/>
    </source>
</evidence>
<dbReference type="PANTHER" id="PTHR42852">
    <property type="entry name" value="THIOL:DISULFIDE INTERCHANGE PROTEIN DSBE"/>
    <property type="match status" value="1"/>
</dbReference>
<evidence type="ECO:0000313" key="3">
    <source>
        <dbReference type="EMBL" id="PTQ57022.1"/>
    </source>
</evidence>
<dbReference type="InterPro" id="IPR036249">
    <property type="entry name" value="Thioredoxin-like_sf"/>
</dbReference>
<sequence length="174" mass="19492">MARTFISVIILLAFLGGALYVGLNQSTATEERAEVGYRAPSFQVETPTGETLDVGTLIGTQPVFINFFESWCPPCRAEMPHIQEAYTQYGDKVAFIILDPLTSESLKDMLDYIEEEGFTFPVYIDDNKATVARMYRVGAFPTSFFINKKGEIVNMQPGAMTKDYLEAMLEQLSK</sequence>
<dbReference type="InterPro" id="IPR050553">
    <property type="entry name" value="Thioredoxin_ResA/DsbE_sf"/>
</dbReference>
<dbReference type="InterPro" id="IPR013766">
    <property type="entry name" value="Thioredoxin_domain"/>
</dbReference>
<dbReference type="PANTHER" id="PTHR42852:SF17">
    <property type="entry name" value="THIOREDOXIN-LIKE PROTEIN HI_1115"/>
    <property type="match status" value="1"/>
</dbReference>
<dbReference type="PROSITE" id="PS51352">
    <property type="entry name" value="THIOREDOXIN_2"/>
    <property type="match status" value="1"/>
</dbReference>
<reference evidence="4" key="1">
    <citation type="journal article" date="2018" name="Sci. Rep.">
        <title>Lignite coal burning seam in the remote Altai Mountains harbors a hydrogen-driven thermophilic microbial community.</title>
        <authorList>
            <person name="Kadnikov V.V."/>
            <person name="Mardanov A.V."/>
            <person name="Ivasenko D.A."/>
            <person name="Antsiferov D.V."/>
            <person name="Beletsky A.V."/>
            <person name="Karnachuk O.V."/>
            <person name="Ravin N.V."/>
        </authorList>
    </citation>
    <scope>NUCLEOTIDE SEQUENCE [LARGE SCALE GENOMIC DNA]</scope>
</reference>
<dbReference type="SUPFAM" id="SSF52833">
    <property type="entry name" value="Thioredoxin-like"/>
    <property type="match status" value="1"/>
</dbReference>
<dbReference type="Pfam" id="PF00578">
    <property type="entry name" value="AhpC-TSA"/>
    <property type="match status" value="1"/>
</dbReference>
<dbReference type="Proteomes" id="UP000244338">
    <property type="component" value="Unassembled WGS sequence"/>
</dbReference>
<dbReference type="Gene3D" id="3.40.30.10">
    <property type="entry name" value="Glutaredoxin"/>
    <property type="match status" value="1"/>
</dbReference>
<evidence type="ECO:0000256" key="1">
    <source>
        <dbReference type="ARBA" id="ARBA00023157"/>
    </source>
</evidence>
<dbReference type="AlphaFoldDB" id="A0A2R6Y302"/>
<proteinExistence type="predicted"/>
<dbReference type="PROSITE" id="PS00194">
    <property type="entry name" value="THIOREDOXIN_1"/>
    <property type="match status" value="1"/>
</dbReference>